<proteinExistence type="predicted"/>
<evidence type="ECO:0000313" key="3">
    <source>
        <dbReference type="Proteomes" id="UP000286701"/>
    </source>
</evidence>
<dbReference type="Proteomes" id="UP000286701">
    <property type="component" value="Unassembled WGS sequence"/>
</dbReference>
<evidence type="ECO:0008006" key="4">
    <source>
        <dbReference type="Google" id="ProtNLM"/>
    </source>
</evidence>
<gene>
    <name evidence="2" type="ORF">EPL05_18115</name>
</gene>
<keyword evidence="3" id="KW-1185">Reference proteome</keyword>
<dbReference type="AlphaFoldDB" id="A0A3S3YSL0"/>
<evidence type="ECO:0000256" key="1">
    <source>
        <dbReference type="SAM" id="SignalP"/>
    </source>
</evidence>
<dbReference type="RefSeq" id="WP_128535398.1">
    <property type="nucleotide sequence ID" value="NZ_SBIW01000008.1"/>
</dbReference>
<comment type="caution">
    <text evidence="2">The sequence shown here is derived from an EMBL/GenBank/DDBJ whole genome shotgun (WGS) entry which is preliminary data.</text>
</comment>
<dbReference type="Pfam" id="PF11306">
    <property type="entry name" value="DUF3108"/>
    <property type="match status" value="1"/>
</dbReference>
<feature type="chain" id="PRO_5018542801" description="DUF3108 domain-containing protein" evidence="1">
    <location>
        <begin position="29"/>
        <end position="270"/>
    </location>
</feature>
<feature type="signal peptide" evidence="1">
    <location>
        <begin position="1"/>
        <end position="28"/>
    </location>
</feature>
<accession>A0A3S3YSL0</accession>
<reference evidence="2 3" key="1">
    <citation type="submission" date="2019-01" db="EMBL/GenBank/DDBJ databases">
        <title>Mucilaginibacter antarcticum sp. nov., isolated from antarctic soil.</title>
        <authorList>
            <person name="Yan Y.-Q."/>
            <person name="Du Z.-J."/>
        </authorList>
    </citation>
    <scope>NUCLEOTIDE SEQUENCE [LARGE SCALE GENOMIC DNA]</scope>
    <source>
        <strain evidence="2 3">F01003</strain>
    </source>
</reference>
<protein>
    <recommendedName>
        <fullName evidence="4">DUF3108 domain-containing protein</fullName>
    </recommendedName>
</protein>
<name>A0A3S3YSL0_9SPHI</name>
<dbReference type="OrthoDB" id="6057441at2"/>
<organism evidence="2 3">
    <name type="scientific">Mucilaginibacter gilvus</name>
    <dbReference type="NCBI Taxonomy" id="2305909"/>
    <lineage>
        <taxon>Bacteria</taxon>
        <taxon>Pseudomonadati</taxon>
        <taxon>Bacteroidota</taxon>
        <taxon>Sphingobacteriia</taxon>
        <taxon>Sphingobacteriales</taxon>
        <taxon>Sphingobacteriaceae</taxon>
        <taxon>Mucilaginibacter</taxon>
    </lineage>
</organism>
<dbReference type="InterPro" id="IPR021457">
    <property type="entry name" value="DUF3108"/>
</dbReference>
<keyword evidence="1" id="KW-0732">Signal</keyword>
<dbReference type="EMBL" id="SBIW01000008">
    <property type="protein sequence ID" value="RWY49326.1"/>
    <property type="molecule type" value="Genomic_DNA"/>
</dbReference>
<evidence type="ECO:0000313" key="2">
    <source>
        <dbReference type="EMBL" id="RWY49326.1"/>
    </source>
</evidence>
<sequence length="270" mass="31015">MKTNCTIPAIVICLITLFLSAQPKYTLAQQVDTIRLKDNRLNTASLKPGVRQYIVYFQNPKSPKVMRFWLWLRDTKIETQNGQKVFVTNQHWYGGDTTSYRTVYSVNKASDFSPIYHSETVNGKNKSFNWSNQKIVGADTVAANTAKTYSLDFTGPCYNWNLDMETFEMLPLAAGKTFAINFYDAGYSKPEYIIYKVTGSEVITTYDNQKVDCWILFNESDNAGRHATETFWISKKNHEFLKEEDNFAGMYRYKVKMSAATTNVLPKFGK</sequence>